<dbReference type="STRING" id="999630.TUZN_1108"/>
<proteinExistence type="predicted"/>
<dbReference type="Pfam" id="PF07849">
    <property type="entry name" value="DUF1641"/>
    <property type="match status" value="1"/>
</dbReference>
<dbReference type="EMBL" id="CP002590">
    <property type="protein sequence ID" value="AEA12588.1"/>
    <property type="molecule type" value="Genomic_DNA"/>
</dbReference>
<dbReference type="HOGENOM" id="CLU_1801801_0_0_2"/>
<name>F2L0A6_THEU7</name>
<dbReference type="eggNOG" id="arCOG02117">
    <property type="taxonomic scope" value="Archaea"/>
</dbReference>
<gene>
    <name evidence="1" type="ordered locus">TUZN_1108</name>
</gene>
<dbReference type="OrthoDB" id="56850at2157"/>
<dbReference type="PANTHER" id="PTHR39180">
    <property type="match status" value="1"/>
</dbReference>
<evidence type="ECO:0008006" key="3">
    <source>
        <dbReference type="Google" id="ProtNLM"/>
    </source>
</evidence>
<organism evidence="1 2">
    <name type="scientific">Thermoproteus uzoniensis (strain 768-20)</name>
    <dbReference type="NCBI Taxonomy" id="999630"/>
    <lineage>
        <taxon>Archaea</taxon>
        <taxon>Thermoproteota</taxon>
        <taxon>Thermoprotei</taxon>
        <taxon>Thermoproteales</taxon>
        <taxon>Thermoproteaceae</taxon>
        <taxon>Thermoproteus</taxon>
    </lineage>
</organism>
<sequence length="142" mass="15322">MTETVTIPKADYERLLAEVDALRKEVEELSSLLLPIKIVLEKLPNLMADIQVFKVAAPLISMLSIMDAADLNAMGAAMQGGVVCTSKALREIAENGAPKVGFWGLVKAMSDPEVQKAMGVMLTVLKAMGSCMEENLKQVSEK</sequence>
<dbReference type="InterPro" id="IPR012440">
    <property type="entry name" value="DUF1641"/>
</dbReference>
<accession>F2L0A6</accession>
<protein>
    <recommendedName>
        <fullName evidence="3">DUF1641 domain-containing protein</fullName>
    </recommendedName>
</protein>
<reference evidence="1 2" key="1">
    <citation type="journal article" date="2011" name="J. Bacteriol.">
        <title>Complete genome sequence of the thermoacidophilic crenarchaeon Thermoproteus uzoniensis 768-20.</title>
        <authorList>
            <person name="Mardanov A.V."/>
            <person name="Gumerov V.M."/>
            <person name="Beletsky A.V."/>
            <person name="Prokofeva M.I."/>
            <person name="Bonch-Osmolovskaya E.A."/>
            <person name="Ravin N.V."/>
            <person name="Skryabin K.G."/>
        </authorList>
    </citation>
    <scope>NUCLEOTIDE SEQUENCE [LARGE SCALE GENOMIC DNA]</scope>
    <source>
        <strain evidence="1 2">768-20</strain>
    </source>
</reference>
<keyword evidence="2" id="KW-1185">Reference proteome</keyword>
<dbReference type="PANTHER" id="PTHR39180:SF2">
    <property type="entry name" value="DUF1641 DOMAIN-CONTAINING PROTEIN"/>
    <property type="match status" value="1"/>
</dbReference>
<dbReference type="RefSeq" id="WP_013679924.1">
    <property type="nucleotide sequence ID" value="NC_015315.1"/>
</dbReference>
<evidence type="ECO:0000313" key="2">
    <source>
        <dbReference type="Proteomes" id="UP000008138"/>
    </source>
</evidence>
<dbReference type="AlphaFoldDB" id="F2L0A6"/>
<dbReference type="KEGG" id="tuz:TUZN_1108"/>
<dbReference type="Proteomes" id="UP000008138">
    <property type="component" value="Chromosome"/>
</dbReference>
<dbReference type="GeneID" id="10360637"/>
<reference key="2">
    <citation type="submission" date="2011-03" db="EMBL/GenBank/DDBJ databases">
        <title>Complete genome sequence of the thermoacidophilic crenarchaeon Thermoproteus uzoniensis 768-20.</title>
        <authorList>
            <person name="Mardanov A.V."/>
            <person name="Gumerov V.M."/>
            <person name="Beletsky A.V."/>
            <person name="Prokofeva M.I."/>
            <person name="Bonch-Osmolovskaya E.A."/>
            <person name="Ravin N.V."/>
            <person name="Skryabin K.G."/>
        </authorList>
    </citation>
    <scope>NUCLEOTIDE SEQUENCE</scope>
    <source>
        <strain>768-20</strain>
    </source>
</reference>
<evidence type="ECO:0000313" key="1">
    <source>
        <dbReference type="EMBL" id="AEA12588.1"/>
    </source>
</evidence>